<dbReference type="Pfam" id="PF06296">
    <property type="entry name" value="RelE"/>
    <property type="match status" value="1"/>
</dbReference>
<organism evidence="1 3">
    <name type="scientific">Pseudomonas citronellolis</name>
    <dbReference type="NCBI Taxonomy" id="53408"/>
    <lineage>
        <taxon>Bacteria</taxon>
        <taxon>Pseudomonadati</taxon>
        <taxon>Pseudomonadota</taxon>
        <taxon>Gammaproteobacteria</taxon>
        <taxon>Pseudomonadales</taxon>
        <taxon>Pseudomonadaceae</taxon>
        <taxon>Pseudomonas</taxon>
    </lineage>
</organism>
<evidence type="ECO:0000313" key="3">
    <source>
        <dbReference type="Proteomes" id="UP000077748"/>
    </source>
</evidence>
<dbReference type="GeneID" id="72995868"/>
<sequence>MIFIETPVFTKRILALVDDETYRKLQEDLTLHPDAGAVIEGTGGVRKIRIAANGHGKRGGARVIYYHFTSASQIAFLLVYDKASQEDLTADQKKVLRQIVENWR</sequence>
<dbReference type="PIRSF" id="PIRSF039032">
    <property type="entry name" value="HigB-2"/>
    <property type="match status" value="1"/>
</dbReference>
<proteinExistence type="predicted"/>
<dbReference type="Proteomes" id="UP000077748">
    <property type="component" value="Chromosome"/>
</dbReference>
<dbReference type="EMBL" id="CP015878">
    <property type="protein sequence ID" value="ANI14969.1"/>
    <property type="molecule type" value="Genomic_DNA"/>
</dbReference>
<reference evidence="1 3" key="1">
    <citation type="submission" date="2016-05" db="EMBL/GenBank/DDBJ databases">
        <title>Genome Sequence of Pseudomonas citronellolis Strain SJTE-3, an Estrogens and Persistent Organic Pollutants degradation strain.</title>
        <authorList>
            <person name="Liang R."/>
        </authorList>
    </citation>
    <scope>NUCLEOTIDE SEQUENCE [LARGE SCALE GENOMIC DNA]</scope>
    <source>
        <strain evidence="1 3">SJTE-3</strain>
    </source>
</reference>
<dbReference type="AlphaFoldDB" id="A0A127MSF6"/>
<dbReference type="KEGG" id="pcq:PcP3B5_27730"/>
<dbReference type="InterPro" id="IPR009387">
    <property type="entry name" value="HigB-2"/>
</dbReference>
<reference evidence="2" key="2">
    <citation type="submission" date="2023-03" db="EMBL/GenBank/DDBJ databases">
        <title>Draft assemblies of triclosan tolerant bacteria isolated from returned activated sludge.</title>
        <authorList>
            <person name="Van Hamelsveld S."/>
        </authorList>
    </citation>
    <scope>NUCLEOTIDE SEQUENCE</scope>
    <source>
        <strain evidence="2">GW210015_S63</strain>
    </source>
</reference>
<dbReference type="RefSeq" id="WP_043317089.1">
    <property type="nucleotide sequence ID" value="NZ_CP014158.1"/>
</dbReference>
<gene>
    <name evidence="1" type="ORF">A9C11_13660</name>
    <name evidence="2" type="ORF">P3W55_26720</name>
</gene>
<evidence type="ECO:0000313" key="1">
    <source>
        <dbReference type="EMBL" id="ANI14969.1"/>
    </source>
</evidence>
<accession>A0A127MSF6</accession>
<dbReference type="Proteomes" id="UP001220662">
    <property type="component" value="Unassembled WGS sequence"/>
</dbReference>
<evidence type="ECO:0000313" key="2">
    <source>
        <dbReference type="EMBL" id="MDF3845316.1"/>
    </source>
</evidence>
<dbReference type="STRING" id="53408.A9C11_13660"/>
<protein>
    <submittedName>
        <fullName evidence="1">Toxin HigB-2</fullName>
    </submittedName>
    <submittedName>
        <fullName evidence="2">Type II toxin-antitoxin system RelE/ParE family toxin</fullName>
    </submittedName>
</protein>
<dbReference type="EMBL" id="JARJLR010000445">
    <property type="protein sequence ID" value="MDF3845316.1"/>
    <property type="molecule type" value="Genomic_DNA"/>
</dbReference>
<name>A0A127MSF6_9PSED</name>